<dbReference type="Gene3D" id="2.80.10.50">
    <property type="match status" value="2"/>
</dbReference>
<proteinExistence type="predicted"/>
<comment type="caution">
    <text evidence="2">The sequence shown here is derived from an EMBL/GenBank/DDBJ whole genome shotgun (WGS) entry which is preliminary data.</text>
</comment>
<dbReference type="Proteomes" id="UP000298416">
    <property type="component" value="Unassembled WGS sequence"/>
</dbReference>
<accession>A0A8X8Y6P1</accession>
<dbReference type="PANTHER" id="PTHR39244:SF5">
    <property type="entry name" value="NATTERIN-3-LIKE"/>
    <property type="match status" value="1"/>
</dbReference>
<dbReference type="AlphaFoldDB" id="A0A8X8Y6P1"/>
<reference evidence="2" key="1">
    <citation type="submission" date="2018-01" db="EMBL/GenBank/DDBJ databases">
        <authorList>
            <person name="Mao J.F."/>
        </authorList>
    </citation>
    <scope>NUCLEOTIDE SEQUENCE</scope>
    <source>
        <strain evidence="2">Huo1</strain>
        <tissue evidence="2">Leaf</tissue>
    </source>
</reference>
<dbReference type="Gene3D" id="2.170.15.10">
    <property type="entry name" value="Proaerolysin, chain A, domain 3"/>
    <property type="match status" value="1"/>
</dbReference>
<keyword evidence="3" id="KW-1185">Reference proteome</keyword>
<dbReference type="Pfam" id="PF07468">
    <property type="entry name" value="Agglutinin"/>
    <property type="match status" value="1"/>
</dbReference>
<dbReference type="SUPFAM" id="SSF50382">
    <property type="entry name" value="Agglutinin"/>
    <property type="match status" value="2"/>
</dbReference>
<dbReference type="PANTHER" id="PTHR39244">
    <property type="entry name" value="NATTERIN-4"/>
    <property type="match status" value="1"/>
</dbReference>
<evidence type="ECO:0000313" key="2">
    <source>
        <dbReference type="EMBL" id="KAG6425899.1"/>
    </source>
</evidence>
<reference evidence="2" key="2">
    <citation type="submission" date="2020-08" db="EMBL/GenBank/DDBJ databases">
        <title>Plant Genome Project.</title>
        <authorList>
            <person name="Zhang R.-G."/>
        </authorList>
    </citation>
    <scope>NUCLEOTIDE SEQUENCE</scope>
    <source>
        <strain evidence="2">Huo1</strain>
        <tissue evidence="2">Leaf</tissue>
    </source>
</reference>
<name>A0A8X8Y6P1_SALSN</name>
<evidence type="ECO:0000259" key="1">
    <source>
        <dbReference type="SMART" id="SM00791"/>
    </source>
</evidence>
<dbReference type="InterPro" id="IPR036242">
    <property type="entry name" value="Agglutinin_dom_sf"/>
</dbReference>
<feature type="domain" description="Agglutinin" evidence="1">
    <location>
        <begin position="153"/>
        <end position="290"/>
    </location>
</feature>
<dbReference type="SMART" id="SM00791">
    <property type="entry name" value="Agglutinin"/>
    <property type="match status" value="1"/>
</dbReference>
<dbReference type="SUPFAM" id="SSF56973">
    <property type="entry name" value="Aerolisin/ETX pore-forming domain"/>
    <property type="match status" value="1"/>
</dbReference>
<dbReference type="InterPro" id="IPR053237">
    <property type="entry name" value="Natterin_C"/>
</dbReference>
<evidence type="ECO:0000313" key="3">
    <source>
        <dbReference type="Proteomes" id="UP000298416"/>
    </source>
</evidence>
<gene>
    <name evidence="2" type="ORF">SASPL_110107</name>
</gene>
<dbReference type="EMBL" id="PNBA02000004">
    <property type="protein sequence ID" value="KAG6425899.1"/>
    <property type="molecule type" value="Genomic_DNA"/>
</dbReference>
<protein>
    <recommendedName>
        <fullName evidence="1">Agglutinin domain-containing protein</fullName>
    </recommendedName>
</protein>
<organism evidence="2">
    <name type="scientific">Salvia splendens</name>
    <name type="common">Scarlet sage</name>
    <dbReference type="NCBI Taxonomy" id="180675"/>
    <lineage>
        <taxon>Eukaryota</taxon>
        <taxon>Viridiplantae</taxon>
        <taxon>Streptophyta</taxon>
        <taxon>Embryophyta</taxon>
        <taxon>Tracheophyta</taxon>
        <taxon>Spermatophyta</taxon>
        <taxon>Magnoliopsida</taxon>
        <taxon>eudicotyledons</taxon>
        <taxon>Gunneridae</taxon>
        <taxon>Pentapetalae</taxon>
        <taxon>asterids</taxon>
        <taxon>lamiids</taxon>
        <taxon>Lamiales</taxon>
        <taxon>Lamiaceae</taxon>
        <taxon>Nepetoideae</taxon>
        <taxon>Mentheae</taxon>
        <taxon>Salviinae</taxon>
        <taxon>Salvia</taxon>
        <taxon>Salvia subgen. Calosphace</taxon>
        <taxon>core Calosphace</taxon>
    </lineage>
</organism>
<dbReference type="InterPro" id="IPR008998">
    <property type="entry name" value="Agglutinin"/>
</dbReference>
<sequence>MAFMLPKLIAIKTASYPDKGHLYFNESGSGSSVTIGEQSVFSTLVKIEVEQATSNPNYVHLRFSNFNRYWSQRANGNGIVAELKQPVEDTTDPSCTLFEVVQAPGEAAGAFYFNHVQTGGRLLVDTEYWGVFVQVNALDSYDFLTFVDWSTLVKLPAHVAFKGDNGRFLEGRSWDGYNYLQFSSDDPNEEASGHRVSLMPDGHVRITSDHWDSQFWRRSPNWIWADSDQSSIDDNDTHFWPVKVDENNTIALRNAGNNNYCARLSAEGKSDMLNADVQNITKEARLVVQELVSQRNIYNVVYRMQDARIHDEVPYVAGTSVLTNSSDHEAAMAVQWVETTFKTGVPFIVEGEISVSFEINTTLQWDNATTTTTSVMASGSVPVPARSTAVIEYVGTKGTCDVPYSYTQQDKSSTDGTVSYTEQVDGDVPYSCTQQDKSSTDGTVSYTEQVDGIYKGISSYNFHFVVKSAPAFF</sequence>